<evidence type="ECO:0000313" key="6">
    <source>
        <dbReference type="Proteomes" id="UP001519332"/>
    </source>
</evidence>
<feature type="domain" description="Carrier" evidence="4">
    <location>
        <begin position="461"/>
        <end position="536"/>
    </location>
</feature>
<dbReference type="PANTHER" id="PTHR45527">
    <property type="entry name" value="NONRIBOSOMAL PEPTIDE SYNTHETASE"/>
    <property type="match status" value="1"/>
</dbReference>
<sequence>MTGKITRSAPDRIPVLPRTGAPLPVSPAQRALYLVEQLYPGTSMHNVPVAVQFDGPLDVPRLETSIGRVLERHEALRTTFPPEPESHQQIMPPVVDLPVTELDEVPARQQIQDWANEPFDLADGPLTRTRLIRLGPERHVLVVVMHQLITDGPSIQLFFDELADAYAGKDDRAPLSVRLADHASWQLGRPPAAEDLQWWRDRLTGVPTVLRLPTDGPRPQVASTKGANHFHTLPAAVMTPSLGLARQLRVTPFVLMLTAYAALLARLSGATDVLVGIPVSTRDRVELETVIGFFVTTLPVRVDTSGDPGFGELVQRVQDELLDVLGHQEVTFDRLVTELAPERDPAHPPLVQAFFSFEAAPIAEPSLAGTSATTIECPPDEAKVDIDMTIFRAAPDSDDFRMTLTYRKDLFGITAIERFAERFEQLLATADLRTPLSESPAFAGIVTPAIPAPAQPQAHVPAHTDLERGLSRIWQDVLGLAEIGRHDNFFDLGGTSFALATVQGRIRELTGTAPPLVALLEFPTVATLAEHLTGASVDTAPEPDRLLAGRDRLRQRRRVVRRRETQ</sequence>
<gene>
    <name evidence="5" type="ORF">JOF56_010928</name>
</gene>
<name>A0ABS4U1L2_9PSEU</name>
<dbReference type="InterPro" id="IPR020806">
    <property type="entry name" value="PKS_PP-bd"/>
</dbReference>
<evidence type="ECO:0000256" key="1">
    <source>
        <dbReference type="ARBA" id="ARBA00001957"/>
    </source>
</evidence>
<evidence type="ECO:0000259" key="4">
    <source>
        <dbReference type="PROSITE" id="PS50075"/>
    </source>
</evidence>
<protein>
    <recommendedName>
        <fullName evidence="4">Carrier domain-containing protein</fullName>
    </recommendedName>
</protein>
<reference evidence="5 6" key="1">
    <citation type="submission" date="2021-03" db="EMBL/GenBank/DDBJ databases">
        <title>Sequencing the genomes of 1000 actinobacteria strains.</title>
        <authorList>
            <person name="Klenk H.-P."/>
        </authorList>
    </citation>
    <scope>NUCLEOTIDE SEQUENCE [LARGE SCALE GENOMIC DNA]</scope>
    <source>
        <strain evidence="5 6">DSM 46670</strain>
    </source>
</reference>
<dbReference type="Gene3D" id="1.10.1200.10">
    <property type="entry name" value="ACP-like"/>
    <property type="match status" value="1"/>
</dbReference>
<keyword evidence="3" id="KW-0597">Phosphoprotein</keyword>
<proteinExistence type="predicted"/>
<keyword evidence="6" id="KW-1185">Reference proteome</keyword>
<dbReference type="Gene3D" id="3.30.559.30">
    <property type="entry name" value="Nonribosomal peptide synthetase, condensation domain"/>
    <property type="match status" value="1"/>
</dbReference>
<accession>A0ABS4U1L2</accession>
<organism evidence="5 6">
    <name type="scientific">Kibdelosporangium banguiense</name>
    <dbReference type="NCBI Taxonomy" id="1365924"/>
    <lineage>
        <taxon>Bacteria</taxon>
        <taxon>Bacillati</taxon>
        <taxon>Actinomycetota</taxon>
        <taxon>Actinomycetes</taxon>
        <taxon>Pseudonocardiales</taxon>
        <taxon>Pseudonocardiaceae</taxon>
        <taxon>Kibdelosporangium</taxon>
    </lineage>
</organism>
<dbReference type="RefSeq" id="WP_209647141.1">
    <property type="nucleotide sequence ID" value="NZ_JAGINW010000001.1"/>
</dbReference>
<dbReference type="PANTHER" id="PTHR45527:SF1">
    <property type="entry name" value="FATTY ACID SYNTHASE"/>
    <property type="match status" value="1"/>
</dbReference>
<dbReference type="EMBL" id="JAGINW010000001">
    <property type="protein sequence ID" value="MBP2330543.1"/>
    <property type="molecule type" value="Genomic_DNA"/>
</dbReference>
<dbReference type="Pfam" id="PF00550">
    <property type="entry name" value="PP-binding"/>
    <property type="match status" value="1"/>
</dbReference>
<dbReference type="InterPro" id="IPR023213">
    <property type="entry name" value="CAT-like_dom_sf"/>
</dbReference>
<dbReference type="Proteomes" id="UP001519332">
    <property type="component" value="Unassembled WGS sequence"/>
</dbReference>
<dbReference type="InterPro" id="IPR009081">
    <property type="entry name" value="PP-bd_ACP"/>
</dbReference>
<dbReference type="CDD" id="cd19531">
    <property type="entry name" value="LCL_NRPS-like"/>
    <property type="match status" value="1"/>
</dbReference>
<evidence type="ECO:0000313" key="5">
    <source>
        <dbReference type="EMBL" id="MBP2330543.1"/>
    </source>
</evidence>
<dbReference type="SUPFAM" id="SSF52777">
    <property type="entry name" value="CoA-dependent acyltransferases"/>
    <property type="match status" value="2"/>
</dbReference>
<dbReference type="PROSITE" id="PS50075">
    <property type="entry name" value="CARRIER"/>
    <property type="match status" value="1"/>
</dbReference>
<dbReference type="InterPro" id="IPR036736">
    <property type="entry name" value="ACP-like_sf"/>
</dbReference>
<comment type="caution">
    <text evidence="5">The sequence shown here is derived from an EMBL/GenBank/DDBJ whole genome shotgun (WGS) entry which is preliminary data.</text>
</comment>
<dbReference type="SUPFAM" id="SSF47336">
    <property type="entry name" value="ACP-like"/>
    <property type="match status" value="1"/>
</dbReference>
<comment type="cofactor">
    <cofactor evidence="1">
        <name>pantetheine 4'-phosphate</name>
        <dbReference type="ChEBI" id="CHEBI:47942"/>
    </cofactor>
</comment>
<keyword evidence="2" id="KW-0596">Phosphopantetheine</keyword>
<dbReference type="Gene3D" id="3.30.559.10">
    <property type="entry name" value="Chloramphenicol acetyltransferase-like domain"/>
    <property type="match status" value="1"/>
</dbReference>
<dbReference type="SMART" id="SM00823">
    <property type="entry name" value="PKS_PP"/>
    <property type="match status" value="1"/>
</dbReference>
<evidence type="ECO:0000256" key="3">
    <source>
        <dbReference type="ARBA" id="ARBA00022553"/>
    </source>
</evidence>
<evidence type="ECO:0000256" key="2">
    <source>
        <dbReference type="ARBA" id="ARBA00022450"/>
    </source>
</evidence>
<dbReference type="InterPro" id="IPR001242">
    <property type="entry name" value="Condensation_dom"/>
</dbReference>
<dbReference type="Pfam" id="PF00668">
    <property type="entry name" value="Condensation"/>
    <property type="match status" value="1"/>
</dbReference>